<organism evidence="3 4">
    <name type="scientific">Helicovermis profundi</name>
    <dbReference type="NCBI Taxonomy" id="3065157"/>
    <lineage>
        <taxon>Bacteria</taxon>
        <taxon>Bacillati</taxon>
        <taxon>Bacillota</taxon>
        <taxon>Clostridia</taxon>
        <taxon>Helicovermis</taxon>
    </lineage>
</organism>
<keyword evidence="1" id="KW-0812">Transmembrane</keyword>
<dbReference type="KEGG" id="hprf:HLPR_01170"/>
<keyword evidence="4" id="KW-1185">Reference proteome</keyword>
<dbReference type="NCBIfam" id="TIGR00254">
    <property type="entry name" value="GGDEF"/>
    <property type="match status" value="1"/>
</dbReference>
<dbReference type="RefSeq" id="WP_338536155.1">
    <property type="nucleotide sequence ID" value="NZ_AP028654.1"/>
</dbReference>
<evidence type="ECO:0000313" key="4">
    <source>
        <dbReference type="Proteomes" id="UP001321786"/>
    </source>
</evidence>
<feature type="transmembrane region" description="Helical" evidence="1">
    <location>
        <begin position="43"/>
        <end position="75"/>
    </location>
</feature>
<dbReference type="PROSITE" id="PS50887">
    <property type="entry name" value="GGDEF"/>
    <property type="match status" value="1"/>
</dbReference>
<gene>
    <name evidence="3" type="ORF">HLPR_01170</name>
</gene>
<proteinExistence type="predicted"/>
<feature type="transmembrane region" description="Helical" evidence="1">
    <location>
        <begin position="12"/>
        <end position="31"/>
    </location>
</feature>
<dbReference type="EMBL" id="AP028654">
    <property type="protein sequence ID" value="BEP27786.1"/>
    <property type="molecule type" value="Genomic_DNA"/>
</dbReference>
<dbReference type="Pfam" id="PF00990">
    <property type="entry name" value="GGDEF"/>
    <property type="match status" value="1"/>
</dbReference>
<feature type="domain" description="GGDEF" evidence="2">
    <location>
        <begin position="158"/>
        <end position="279"/>
    </location>
</feature>
<keyword evidence="1" id="KW-0472">Membrane</keyword>
<dbReference type="SMART" id="SM00267">
    <property type="entry name" value="GGDEF"/>
    <property type="match status" value="1"/>
</dbReference>
<reference evidence="3 4" key="1">
    <citation type="submission" date="2023-08" db="EMBL/GenBank/DDBJ databases">
        <title>Helicovermis profunda gen. nov., sp. nov., a novel mesophilic, fermentative bacterium within the Bacillota from a deep-sea hydrothermal vent chimney.</title>
        <authorList>
            <person name="Miyazaki U."/>
            <person name="Mizutani D."/>
            <person name="Hashimoto Y."/>
            <person name="Tame A."/>
            <person name="Sawayama S."/>
            <person name="Miyazaki J."/>
            <person name="Takai K."/>
            <person name="Nakagawa S."/>
        </authorList>
    </citation>
    <scope>NUCLEOTIDE SEQUENCE [LARGE SCALE GENOMIC DNA]</scope>
    <source>
        <strain evidence="3 4">S502</strain>
    </source>
</reference>
<dbReference type="SUPFAM" id="SSF55073">
    <property type="entry name" value="Nucleotide cyclase"/>
    <property type="match status" value="1"/>
</dbReference>
<dbReference type="InterPro" id="IPR029787">
    <property type="entry name" value="Nucleotide_cyclase"/>
</dbReference>
<dbReference type="InterPro" id="IPR000160">
    <property type="entry name" value="GGDEF_dom"/>
</dbReference>
<dbReference type="InterPro" id="IPR043128">
    <property type="entry name" value="Rev_trsase/Diguanyl_cyclase"/>
</dbReference>
<dbReference type="Proteomes" id="UP001321786">
    <property type="component" value="Chromosome"/>
</dbReference>
<accession>A0AAU9EKN3</accession>
<evidence type="ECO:0000256" key="1">
    <source>
        <dbReference type="SAM" id="Phobius"/>
    </source>
</evidence>
<feature type="transmembrane region" description="Helical" evidence="1">
    <location>
        <begin position="87"/>
        <end position="106"/>
    </location>
</feature>
<dbReference type="Gene3D" id="3.30.70.270">
    <property type="match status" value="1"/>
</dbReference>
<dbReference type="AlphaFoldDB" id="A0AAU9EKN3"/>
<evidence type="ECO:0000313" key="3">
    <source>
        <dbReference type="EMBL" id="BEP27786.1"/>
    </source>
</evidence>
<evidence type="ECO:0000259" key="2">
    <source>
        <dbReference type="PROSITE" id="PS50887"/>
    </source>
</evidence>
<keyword evidence="1" id="KW-1133">Transmembrane helix</keyword>
<sequence>MKQHIIKLNNVIIILLTVIYLTVLTIIIPSINYNFFDYVIVTLVYFSSLVSLLISLTTGLILSLIFLIFIGGFISFEYFNSLLKKDFINYTYIILLPIVSIITGVVRNKLKTIENLAIPIEQERKELIRIDNITGFRNSKDFYLNLDEEMKRAIRYKHVVSLLLVKISHFEEFSAMHSETSVINTFISLSKAIENITRNVDKPYRIKSDIFAVILPNTNQEGANIVKKRLTEVVQKNNIIGNVNEINFEIKVGALEYDKQLENSILYKKACEKELEYDN</sequence>
<protein>
    <submittedName>
        <fullName evidence="3">Diguanylate cyclase</fullName>
    </submittedName>
</protein>
<name>A0AAU9EKN3_9FIRM</name>